<dbReference type="EMBL" id="JEMG01000001">
    <property type="protein sequence ID" value="EYC52880.1"/>
    <property type="molecule type" value="Genomic_DNA"/>
</dbReference>
<name>A0A016XLU6_9BURK</name>
<accession>A0A016XLU6</accession>
<organism evidence="1 2">
    <name type="scientific">Hylemonella gracilis str. Niagara R</name>
    <dbReference type="NCBI Taxonomy" id="1458275"/>
    <lineage>
        <taxon>Bacteria</taxon>
        <taxon>Pseudomonadati</taxon>
        <taxon>Pseudomonadota</taxon>
        <taxon>Betaproteobacteria</taxon>
        <taxon>Burkholderiales</taxon>
        <taxon>Comamonadaceae</taxon>
        <taxon>Hylemonella</taxon>
    </lineage>
</organism>
<comment type="caution">
    <text evidence="1">The sequence shown here is derived from an EMBL/GenBank/DDBJ whole genome shotgun (WGS) entry which is preliminary data.</text>
</comment>
<dbReference type="AlphaFoldDB" id="A0A016XLU6"/>
<reference evidence="1 2" key="1">
    <citation type="submission" date="2014-02" db="EMBL/GenBank/DDBJ databases">
        <title>Draft Genome of Hylemonella gracilis isolated from the Niagara River.</title>
        <authorList>
            <person name="Pawlowski D.R."/>
            <person name="Koudelka G.B."/>
        </authorList>
    </citation>
    <scope>NUCLEOTIDE SEQUENCE [LARGE SCALE GENOMIC DNA]</scope>
    <source>
        <strain evidence="1 2">Niagara R</strain>
    </source>
</reference>
<gene>
    <name evidence="1" type="ORF">AZ34_10840</name>
</gene>
<dbReference type="eggNOG" id="ENOG5032SHA">
    <property type="taxonomic scope" value="Bacteria"/>
</dbReference>
<dbReference type="Proteomes" id="UP000023268">
    <property type="component" value="Unassembled WGS sequence"/>
</dbReference>
<evidence type="ECO:0000313" key="2">
    <source>
        <dbReference type="Proteomes" id="UP000023268"/>
    </source>
</evidence>
<dbReference type="STRING" id="1458275.AZ34_10840"/>
<sequence length="205" mass="22824">MGAEVSQDVRALLALWNDVDPIHDVAYNDWHANEHVPERLTVPGMIFGLRFRTMSGVRGPRYLTLYGLRDVQVLDSAAYQHLLAWPTPMSARMRHVMHNISRAVYDVQVLRGRLDLPCLSVREGQGEELAPMLDAAPGCLQGLRRSDTQPLPWVQAGQTSSTGDQEQAFMPPATLWLIAREKAEPSVGGALDYRRLPVADMRNAG</sequence>
<proteinExistence type="predicted"/>
<evidence type="ECO:0000313" key="1">
    <source>
        <dbReference type="EMBL" id="EYC52880.1"/>
    </source>
</evidence>
<protein>
    <submittedName>
        <fullName evidence="1">Uncharacterized protein</fullName>
    </submittedName>
</protein>